<reference evidence="1 2" key="1">
    <citation type="submission" date="2021-01" db="EMBL/GenBank/DDBJ databases">
        <title>Characterization of a novel blaVMB-2- harboring plasmid in Vibrio diabolicus.</title>
        <authorList>
            <person name="Liu M."/>
        </authorList>
    </citation>
    <scope>NUCLEOTIDE SEQUENCE [LARGE SCALE GENOMIC DNA]</scope>
    <source>
        <strain evidence="1 2">SLV18</strain>
    </source>
</reference>
<proteinExistence type="predicted"/>
<protein>
    <submittedName>
        <fullName evidence="1">Uncharacterized protein</fullName>
    </submittedName>
</protein>
<gene>
    <name evidence="1" type="ORF">JOS67_21045</name>
</gene>
<evidence type="ECO:0000313" key="1">
    <source>
        <dbReference type="EMBL" id="QRG85991.1"/>
    </source>
</evidence>
<accession>A0AA92LY91</accession>
<sequence length="93" mass="10723">MEINPVIEVDTINRSDYEINDVFRVSSISLDNEKLDFNHSAGVFVEEYGERDNKVFFVLDYFYLHGGGSVLVDCEVSFEKEKILPPECRVKVN</sequence>
<evidence type="ECO:0000313" key="2">
    <source>
        <dbReference type="Proteomes" id="UP000596337"/>
    </source>
</evidence>
<dbReference type="EMBL" id="CP069197">
    <property type="protein sequence ID" value="QRG85991.1"/>
    <property type="molecule type" value="Genomic_DNA"/>
</dbReference>
<dbReference type="AlphaFoldDB" id="A0AA92LY91"/>
<dbReference type="Proteomes" id="UP000596337">
    <property type="component" value="Chromosome 2"/>
</dbReference>
<organism evidence="1 2">
    <name type="scientific">Vibrio diabolicus</name>
    <dbReference type="NCBI Taxonomy" id="50719"/>
    <lineage>
        <taxon>Bacteria</taxon>
        <taxon>Pseudomonadati</taxon>
        <taxon>Pseudomonadota</taxon>
        <taxon>Gammaproteobacteria</taxon>
        <taxon>Vibrionales</taxon>
        <taxon>Vibrionaceae</taxon>
        <taxon>Vibrio</taxon>
        <taxon>Vibrio diabolicus subgroup</taxon>
    </lineage>
</organism>
<name>A0AA92LY91_9VIBR</name>